<keyword evidence="5" id="KW-1185">Reference proteome</keyword>
<dbReference type="Proteomes" id="UP001249851">
    <property type="component" value="Unassembled WGS sequence"/>
</dbReference>
<dbReference type="EMBL" id="JARQWQ010000024">
    <property type="protein sequence ID" value="KAK2563937.1"/>
    <property type="molecule type" value="Genomic_DNA"/>
</dbReference>
<keyword evidence="1" id="KW-1133">Transmembrane helix</keyword>
<evidence type="ECO:0000256" key="2">
    <source>
        <dbReference type="SAM" id="SignalP"/>
    </source>
</evidence>
<evidence type="ECO:0000313" key="5">
    <source>
        <dbReference type="Proteomes" id="UP001249851"/>
    </source>
</evidence>
<dbReference type="PANTHER" id="PTHR19324:SF33">
    <property type="entry name" value="MUCIN-5AC"/>
    <property type="match status" value="1"/>
</dbReference>
<dbReference type="AlphaFoldDB" id="A0AAD9QMF4"/>
<proteinExistence type="predicted"/>
<feature type="chain" id="PRO_5042196525" description="Apextrin C-terminal domain-containing protein" evidence="2">
    <location>
        <begin position="19"/>
        <end position="422"/>
    </location>
</feature>
<dbReference type="PANTHER" id="PTHR19324">
    <property type="entry name" value="PERFORIN-LIKE PROTEIN 1"/>
    <property type="match status" value="1"/>
</dbReference>
<keyword evidence="1" id="KW-0472">Membrane</keyword>
<keyword evidence="1" id="KW-0812">Transmembrane</keyword>
<dbReference type="Pfam" id="PF16977">
    <property type="entry name" value="ApeC"/>
    <property type="match status" value="1"/>
</dbReference>
<dbReference type="InterPro" id="IPR031569">
    <property type="entry name" value="ApeC"/>
</dbReference>
<evidence type="ECO:0000256" key="1">
    <source>
        <dbReference type="SAM" id="Phobius"/>
    </source>
</evidence>
<evidence type="ECO:0000259" key="3">
    <source>
        <dbReference type="Pfam" id="PF16977"/>
    </source>
</evidence>
<feature type="signal peptide" evidence="2">
    <location>
        <begin position="1"/>
        <end position="18"/>
    </location>
</feature>
<reference evidence="4" key="2">
    <citation type="journal article" date="2023" name="Science">
        <title>Genomic signatures of disease resistance in endangered staghorn corals.</title>
        <authorList>
            <person name="Vollmer S.V."/>
            <person name="Selwyn J.D."/>
            <person name="Despard B.A."/>
            <person name="Roesel C.L."/>
        </authorList>
    </citation>
    <scope>NUCLEOTIDE SEQUENCE</scope>
    <source>
        <strain evidence="4">K2</strain>
    </source>
</reference>
<accession>A0AAD9QMF4</accession>
<protein>
    <recommendedName>
        <fullName evidence="3">Apextrin C-terminal domain-containing protein</fullName>
    </recommendedName>
</protein>
<keyword evidence="2" id="KW-0732">Signal</keyword>
<evidence type="ECO:0000313" key="4">
    <source>
        <dbReference type="EMBL" id="KAK2563937.1"/>
    </source>
</evidence>
<feature type="transmembrane region" description="Helical" evidence="1">
    <location>
        <begin position="392"/>
        <end position="412"/>
    </location>
</feature>
<organism evidence="4 5">
    <name type="scientific">Acropora cervicornis</name>
    <name type="common">Staghorn coral</name>
    <dbReference type="NCBI Taxonomy" id="6130"/>
    <lineage>
        <taxon>Eukaryota</taxon>
        <taxon>Metazoa</taxon>
        <taxon>Cnidaria</taxon>
        <taxon>Anthozoa</taxon>
        <taxon>Hexacorallia</taxon>
        <taxon>Scleractinia</taxon>
        <taxon>Astrocoeniina</taxon>
        <taxon>Acroporidae</taxon>
        <taxon>Acropora</taxon>
    </lineage>
</organism>
<reference evidence="4" key="1">
    <citation type="journal article" date="2023" name="G3 (Bethesda)">
        <title>Whole genome assembly and annotation of the endangered Caribbean coral Acropora cervicornis.</title>
        <authorList>
            <person name="Selwyn J.D."/>
            <person name="Vollmer S.V."/>
        </authorList>
    </citation>
    <scope>NUCLEOTIDE SEQUENCE</scope>
    <source>
        <strain evidence="4">K2</strain>
    </source>
</reference>
<sequence>MRISFLVCAMLSCCVVHCDFVEGKIYTSSIIIKQKLQDIRATPALLQFDMIVGNIEKAIRNIFKNDSNFGNVKVMQLREQDANKMSTMQRNIIVDMELSFYNRSRVNGSIENLFSVVQSGALGTIPVQRGSLVMESLPKVSRQMPVFQNEWPSGNYGLPKPRTGCPDRSWREGFRYHDSENAENTNWKSNKSHLSGNVTLHGIRQEFCIHLNTRNEQIPWPRGKYCIYKKGGTCPFGLHEGWVRWDDENSKIDYPNSLGGEVPDGSYGENTVIYFCCSISGKNSDAILLPHKSPFYLIAFGSSECQQVQNHKVTLEYLQFDDEDQGNSNSHSRLAPFGTAQDPYNTRIYYCYYEPSASFDTVTSSSQAQLSASTQEREENLVPTKATRFSKFVTGGGVGIILMSSAVVVVFAGRFTSKDRTR</sequence>
<name>A0AAD9QMF4_ACRCE</name>
<feature type="domain" description="Apextrin C-terminal" evidence="3">
    <location>
        <begin position="151"/>
        <end position="353"/>
    </location>
</feature>
<comment type="caution">
    <text evidence="4">The sequence shown here is derived from an EMBL/GenBank/DDBJ whole genome shotgun (WGS) entry which is preliminary data.</text>
</comment>
<gene>
    <name evidence="4" type="ORF">P5673_012953</name>
</gene>